<name>A0A1J4N0V5_9ACTN</name>
<comment type="similarity">
    <text evidence="1 3">Belongs to the ribonucleoside diphosphate reductase large chain family.</text>
</comment>
<keyword evidence="2 3" id="KW-0215">Deoxyribonucleotide synthesis</keyword>
<dbReference type="Pfam" id="PF00317">
    <property type="entry name" value="Ribonuc_red_lgN"/>
    <property type="match status" value="1"/>
</dbReference>
<evidence type="ECO:0000313" key="6">
    <source>
        <dbReference type="EMBL" id="OIJ25154.1"/>
    </source>
</evidence>
<evidence type="ECO:0000259" key="5">
    <source>
        <dbReference type="Pfam" id="PF02867"/>
    </source>
</evidence>
<dbReference type="OrthoDB" id="9762933at2"/>
<feature type="domain" description="Ribonucleotide reductase large subunit C-terminal" evidence="5">
    <location>
        <begin position="401"/>
        <end position="549"/>
    </location>
</feature>
<gene>
    <name evidence="6" type="ORF">UG56_018985</name>
</gene>
<reference evidence="6" key="1">
    <citation type="submission" date="2016-10" db="EMBL/GenBank/DDBJ databases">
        <title>Draft Genome Sequence of Nocardioides luteus Strain BAFB, an Alkane-Degrading Bacterium Isolated from JP-7 Polluted Soil.</title>
        <authorList>
            <person name="Brown L."/>
            <person name="Ruiz O.N."/>
            <person name="Gunasekera T."/>
        </authorList>
    </citation>
    <scope>NUCLEOTIDE SEQUENCE [LARGE SCALE GENOMIC DNA]</scope>
    <source>
        <strain evidence="6">BAFB</strain>
    </source>
</reference>
<dbReference type="PRINTS" id="PR01183">
    <property type="entry name" value="RIBORDTASEM1"/>
</dbReference>
<evidence type="ECO:0000256" key="1">
    <source>
        <dbReference type="ARBA" id="ARBA00010406"/>
    </source>
</evidence>
<dbReference type="GO" id="GO:0005971">
    <property type="term" value="C:ribonucleoside-diphosphate reductase complex"/>
    <property type="evidence" value="ECO:0007669"/>
    <property type="project" value="TreeGrafter"/>
</dbReference>
<dbReference type="Proteomes" id="UP000033772">
    <property type="component" value="Unassembled WGS sequence"/>
</dbReference>
<dbReference type="InterPro" id="IPR000788">
    <property type="entry name" value="RNR_lg_C"/>
</dbReference>
<evidence type="ECO:0000256" key="2">
    <source>
        <dbReference type="ARBA" id="ARBA00023116"/>
    </source>
</evidence>
<dbReference type="Gene3D" id="3.20.70.20">
    <property type="match status" value="1"/>
</dbReference>
<dbReference type="InterPro" id="IPR039718">
    <property type="entry name" value="Rrm1"/>
</dbReference>
<dbReference type="STRING" id="1844.UG56_018985"/>
<evidence type="ECO:0000313" key="7">
    <source>
        <dbReference type="Proteomes" id="UP000033772"/>
    </source>
</evidence>
<dbReference type="GO" id="GO:0009263">
    <property type="term" value="P:deoxyribonucleotide biosynthetic process"/>
    <property type="evidence" value="ECO:0007669"/>
    <property type="project" value="UniProtKB-KW"/>
</dbReference>
<keyword evidence="3" id="KW-0560">Oxidoreductase</keyword>
<dbReference type="PANTHER" id="PTHR11573">
    <property type="entry name" value="RIBONUCLEOSIDE-DIPHOSPHATE REDUCTASE LARGE CHAIN"/>
    <property type="match status" value="1"/>
</dbReference>
<dbReference type="InterPro" id="IPR013509">
    <property type="entry name" value="RNR_lsu_N"/>
</dbReference>
<feature type="domain" description="Ribonucleotide reductase large subunit C-terminal" evidence="5">
    <location>
        <begin position="231"/>
        <end position="390"/>
    </location>
</feature>
<comment type="catalytic activity">
    <reaction evidence="3">
        <text>a 2'-deoxyribonucleoside 5'-diphosphate + [thioredoxin]-disulfide + H2O = a ribonucleoside 5'-diphosphate + [thioredoxin]-dithiol</text>
        <dbReference type="Rhea" id="RHEA:23252"/>
        <dbReference type="Rhea" id="RHEA-COMP:10698"/>
        <dbReference type="Rhea" id="RHEA-COMP:10700"/>
        <dbReference type="ChEBI" id="CHEBI:15377"/>
        <dbReference type="ChEBI" id="CHEBI:29950"/>
        <dbReference type="ChEBI" id="CHEBI:50058"/>
        <dbReference type="ChEBI" id="CHEBI:57930"/>
        <dbReference type="ChEBI" id="CHEBI:73316"/>
        <dbReference type="EC" id="1.17.4.1"/>
    </reaction>
</comment>
<dbReference type="EMBL" id="JZDQ02000028">
    <property type="protein sequence ID" value="OIJ25154.1"/>
    <property type="molecule type" value="Genomic_DNA"/>
</dbReference>
<keyword evidence="7" id="KW-1185">Reference proteome</keyword>
<dbReference type="EC" id="1.17.4.1" evidence="3"/>
<proteinExistence type="inferred from homology"/>
<dbReference type="Pfam" id="PF02867">
    <property type="entry name" value="Ribonuc_red_lgC"/>
    <property type="match status" value="3"/>
</dbReference>
<feature type="domain" description="Ribonucleotide reductase large subunit N-terminal" evidence="4">
    <location>
        <begin position="27"/>
        <end position="100"/>
    </location>
</feature>
<dbReference type="RefSeq" id="WP_045551828.1">
    <property type="nucleotide sequence ID" value="NZ_JZDQ02000028.1"/>
</dbReference>
<accession>A0A1J4N0V5</accession>
<organism evidence="6 7">
    <name type="scientific">Nocardioides luteus</name>
    <dbReference type="NCBI Taxonomy" id="1844"/>
    <lineage>
        <taxon>Bacteria</taxon>
        <taxon>Bacillati</taxon>
        <taxon>Actinomycetota</taxon>
        <taxon>Actinomycetes</taxon>
        <taxon>Propionibacteriales</taxon>
        <taxon>Nocardioidaceae</taxon>
        <taxon>Nocardioides</taxon>
    </lineage>
</organism>
<comment type="caution">
    <text evidence="6">The sequence shown here is derived from an EMBL/GenBank/DDBJ whole genome shotgun (WGS) entry which is preliminary data.</text>
</comment>
<dbReference type="AlphaFoldDB" id="A0A1J4N0V5"/>
<sequence length="574" mass="63810">MSSNSWEALSAERKALQAEGTVPAFMTTAGYAMFKAKYTVAGQSVRERYETIARTAGELADEMYAREDGGSWTERFFEAIWNGWLSPSTPVLSNLGTDRGLPVSCEGSYVEDSVWGFYETLKEAAILSQNGFGTSAYLGDVRPRGAKFSDNGKANGVVPVFCNFVEMTNQISQGATRRGSWAGYLPVDHPDFYELADLIFREPANKNVGWIFSQEFIDRMLAGDKDALERYQRVLKIRVVLGKGYIWKVDTVNAAQTESYRANGLANKASNLCSEITLFSDEDHSYTCVLSSLNLSTYDEWKDQDTAYVATVFLDAVAEAFVRKARTIRGLERAVRYTEKARSLGLGVMGYHDYLQKHRVPFESDKAAALNKDIFERISTRADAASRWMGSVAGIPEWCVGRRNSHLMAIAPTMSTAVIVGGTSQGIEPYVANVWNQTTSAGEMPRANQNLVEVMKERGVYDQAHISDIIDHGGSVQHVSWLDDHEKEVFRTGYEIDQEILLARASDRQVYIDQSQSLNLFFQADATPQYISKIHKLALLDPNIKSLYYLRSRAGIQASKQSASTTSTTSTAKA</sequence>
<dbReference type="GO" id="GO:0004748">
    <property type="term" value="F:ribonucleoside-diphosphate reductase activity, thioredoxin disulfide as acceptor"/>
    <property type="evidence" value="ECO:0007669"/>
    <property type="project" value="UniProtKB-EC"/>
</dbReference>
<dbReference type="GO" id="GO:0005524">
    <property type="term" value="F:ATP binding"/>
    <property type="evidence" value="ECO:0007669"/>
    <property type="project" value="InterPro"/>
</dbReference>
<protein>
    <recommendedName>
        <fullName evidence="3">Ribonucleoside-diphosphate reductase</fullName>
        <ecNumber evidence="3">1.17.4.1</ecNumber>
    </recommendedName>
</protein>
<feature type="domain" description="Ribonucleotide reductase large subunit C-terminal" evidence="5">
    <location>
        <begin position="104"/>
        <end position="198"/>
    </location>
</feature>
<evidence type="ECO:0000256" key="3">
    <source>
        <dbReference type="RuleBase" id="RU003410"/>
    </source>
</evidence>
<dbReference type="PANTHER" id="PTHR11573:SF6">
    <property type="entry name" value="RIBONUCLEOSIDE-DIPHOSPHATE REDUCTASE LARGE SUBUNIT"/>
    <property type="match status" value="1"/>
</dbReference>
<dbReference type="SUPFAM" id="SSF51998">
    <property type="entry name" value="PFL-like glycyl radical enzymes"/>
    <property type="match status" value="1"/>
</dbReference>
<evidence type="ECO:0000259" key="4">
    <source>
        <dbReference type="Pfam" id="PF00317"/>
    </source>
</evidence>
<comment type="function">
    <text evidence="3">Provides the precursors necessary for DNA synthesis. Catalyzes the biosynthesis of deoxyribonucleotides from the corresponding ribonucleotides.</text>
</comment>